<organism evidence="6 7">
    <name type="scientific">Marinicella sediminis</name>
    <dbReference type="NCBI Taxonomy" id="1792834"/>
    <lineage>
        <taxon>Bacteria</taxon>
        <taxon>Pseudomonadati</taxon>
        <taxon>Pseudomonadota</taxon>
        <taxon>Gammaproteobacteria</taxon>
        <taxon>Lysobacterales</taxon>
        <taxon>Marinicellaceae</taxon>
        <taxon>Marinicella</taxon>
    </lineage>
</organism>
<dbReference type="EMBL" id="JBHRTS010000006">
    <property type="protein sequence ID" value="MFC3194941.1"/>
    <property type="molecule type" value="Genomic_DNA"/>
</dbReference>
<protein>
    <recommendedName>
        <fullName evidence="3">Recombination-associated protein RdgC</fullName>
    </recommendedName>
</protein>
<comment type="similarity">
    <text evidence="2">Belongs to the RdgC family.</text>
</comment>
<dbReference type="NCBIfam" id="NF001464">
    <property type="entry name" value="PRK00321.1-5"/>
    <property type="match status" value="1"/>
</dbReference>
<name>A0ABV7J9Z1_9GAMM</name>
<evidence type="ECO:0000256" key="3">
    <source>
        <dbReference type="ARBA" id="ARBA00022296"/>
    </source>
</evidence>
<gene>
    <name evidence="6" type="ORF">ACFODZ_11885</name>
</gene>
<reference evidence="7" key="1">
    <citation type="journal article" date="2019" name="Int. J. Syst. Evol. Microbiol.">
        <title>The Global Catalogue of Microorganisms (GCM) 10K type strain sequencing project: providing services to taxonomists for standard genome sequencing and annotation.</title>
        <authorList>
            <consortium name="The Broad Institute Genomics Platform"/>
            <consortium name="The Broad Institute Genome Sequencing Center for Infectious Disease"/>
            <person name="Wu L."/>
            <person name="Ma J."/>
        </authorList>
    </citation>
    <scope>NUCLEOTIDE SEQUENCE [LARGE SCALE GENOMIC DNA]</scope>
    <source>
        <strain evidence="7">KCTC 42953</strain>
    </source>
</reference>
<keyword evidence="5" id="KW-0233">DNA recombination</keyword>
<sequence>MWFKNARLFQLNEPFTMDAEAFSEVLHNDRLKSCAPMEAVSKGWVSPFGQDSELFVLKSGDAMLFSLGVEEKVLPAAVVNHQLNQQLNNIKTETGQKPGRKQQTDMKQQLMLEMLPQAFVKPKVVHAYLDLKLNLLVVDSASQNAAEDLVSQLRQTLGSFKASAFGPSSAMAQVLTQWVLQAQCDAGFQLDREIVLETLDDNKGVVRGRNIEHLDDQMKQHIDNGYLVTQLGLEYQQRIELVLAHDMGIKKIKFTDIVLDQLDETTIESEWQMLDSRFTLFSLELRAMLKSLFGVFGDQG</sequence>
<evidence type="ECO:0000313" key="7">
    <source>
        <dbReference type="Proteomes" id="UP001595533"/>
    </source>
</evidence>
<evidence type="ECO:0000313" key="6">
    <source>
        <dbReference type="EMBL" id="MFC3194941.1"/>
    </source>
</evidence>
<dbReference type="PANTHER" id="PTHR38103">
    <property type="entry name" value="RECOMBINATION-ASSOCIATED PROTEIN RDGC"/>
    <property type="match status" value="1"/>
</dbReference>
<dbReference type="Pfam" id="PF04381">
    <property type="entry name" value="RdgC"/>
    <property type="match status" value="1"/>
</dbReference>
<dbReference type="InterPro" id="IPR007476">
    <property type="entry name" value="RdgC"/>
</dbReference>
<keyword evidence="7" id="KW-1185">Reference proteome</keyword>
<dbReference type="RefSeq" id="WP_077411898.1">
    <property type="nucleotide sequence ID" value="NZ_JBHRTS010000006.1"/>
</dbReference>
<dbReference type="PANTHER" id="PTHR38103:SF1">
    <property type="entry name" value="RECOMBINATION-ASSOCIATED PROTEIN RDGC"/>
    <property type="match status" value="1"/>
</dbReference>
<comment type="caution">
    <text evidence="6">The sequence shown here is derived from an EMBL/GenBank/DDBJ whole genome shotgun (WGS) entry which is preliminary data.</text>
</comment>
<accession>A0ABV7J9Z1</accession>
<evidence type="ECO:0000256" key="2">
    <source>
        <dbReference type="ARBA" id="ARBA00008657"/>
    </source>
</evidence>
<dbReference type="Proteomes" id="UP001595533">
    <property type="component" value="Unassembled WGS sequence"/>
</dbReference>
<evidence type="ECO:0000256" key="1">
    <source>
        <dbReference type="ARBA" id="ARBA00004453"/>
    </source>
</evidence>
<keyword evidence="4" id="KW-0963">Cytoplasm</keyword>
<evidence type="ECO:0000256" key="4">
    <source>
        <dbReference type="ARBA" id="ARBA00022490"/>
    </source>
</evidence>
<evidence type="ECO:0000256" key="5">
    <source>
        <dbReference type="ARBA" id="ARBA00023172"/>
    </source>
</evidence>
<comment type="subcellular location">
    <subcellularLocation>
        <location evidence="1">Cytoplasm</location>
        <location evidence="1">Nucleoid</location>
    </subcellularLocation>
</comment>
<proteinExistence type="inferred from homology"/>